<dbReference type="FunCoup" id="A0A317ZJ21">
    <property type="interactions" value="386"/>
</dbReference>
<feature type="binding site" evidence="7">
    <location>
        <position position="205"/>
    </location>
    <ligand>
        <name>substrate</name>
    </ligand>
</feature>
<dbReference type="SUPFAM" id="SSF51735">
    <property type="entry name" value="NAD(P)-binding Rossmann-fold domains"/>
    <property type="match status" value="1"/>
</dbReference>
<dbReference type="PANTHER" id="PTHR23429">
    <property type="entry name" value="GLUCOSE-6-PHOSPHATE 1-DEHYDROGENASE G6PD"/>
    <property type="match status" value="1"/>
</dbReference>
<evidence type="ECO:0000256" key="1">
    <source>
        <dbReference type="ARBA" id="ARBA00004937"/>
    </source>
</evidence>
<accession>A0A317ZJ21</accession>
<comment type="caution">
    <text evidence="10">The sequence shown here is derived from an EMBL/GenBank/DDBJ whole genome shotgun (WGS) entry which is preliminary data.</text>
</comment>
<comment type="caution">
    <text evidence="7">Lacks conserved residue(s) required for the propagation of feature annotation.</text>
</comment>
<dbReference type="GO" id="GO:0004345">
    <property type="term" value="F:glucose-6-phosphate dehydrogenase activity"/>
    <property type="evidence" value="ECO:0007669"/>
    <property type="project" value="UniProtKB-UniRule"/>
</dbReference>
<reference evidence="10 11" key="1">
    <citation type="submission" date="2018-05" db="EMBL/GenBank/DDBJ databases">
        <title>Coraliomargarita sinensis sp. nov., isolated from a marine solar saltern.</title>
        <authorList>
            <person name="Zhou L.Y."/>
        </authorList>
    </citation>
    <scope>NUCLEOTIDE SEQUENCE [LARGE SCALE GENOMIC DNA]</scope>
    <source>
        <strain evidence="10 11">WN38</strain>
    </source>
</reference>
<gene>
    <name evidence="7 10" type="primary">zwf</name>
    <name evidence="10" type="ORF">DDZ13_01555</name>
</gene>
<dbReference type="Gene3D" id="3.40.50.720">
    <property type="entry name" value="NAD(P)-binding Rossmann-like Domain"/>
    <property type="match status" value="1"/>
</dbReference>
<keyword evidence="11" id="KW-1185">Reference proteome</keyword>
<keyword evidence="3 7" id="KW-0313">Glucose metabolism</keyword>
<dbReference type="Gene3D" id="3.30.360.10">
    <property type="entry name" value="Dihydrodipicolinate Reductase, domain 2"/>
    <property type="match status" value="1"/>
</dbReference>
<feature type="binding site" evidence="7">
    <location>
        <position position="243"/>
    </location>
    <ligand>
        <name>substrate</name>
    </ligand>
</feature>
<dbReference type="EC" id="1.1.1.49" evidence="7"/>
<evidence type="ECO:0000313" key="11">
    <source>
        <dbReference type="Proteomes" id="UP000247099"/>
    </source>
</evidence>
<sequence length="518" mass="57819">MTQASEDESRHPFLKGLSKHRGAPPTVVVIFGASGDLTARKLVPAIFNLGVDNLLPGDFHLIGYGRKEIPDEEFRSLMDEAIEEHSRRPLSKEIWERVRHNTTYHAGGYDEASSFASLAEKIDGIEKEIGREVQRLFYISTPPSVFEPIISNLGSSGMAKAHLHTKFASKVIVEKPFGHDLGSARELNAAINEVFEESQVYRIDHYLGKETVQDLLVQRFANSIFEPIWNREYVSCVQITVAESLGVGSRGGYYDTSGALRDMIQNHTMQLVALTAMEPPVSLDPESIRDEKVKVLKAIQPLALDAEDGDVVRARYESGLVDGEPVKGYKEEEGIPEDSFTETYAALRLSINNWRWKGVPFYIRSGKRMARRASEIAIQFKRPPGILFSEGNKFDVASNTMVISIQPDEGVTLVMNSKIPGLETRTQPVKMHFRYATTFGSNTPEAYERLILDAMIGDSTLFIRGDETEASWKLITPILDHWNEAGEEGLATYAAGSWGPKESEQLLASNGHEWRRSG</sequence>
<dbReference type="GO" id="GO:0050661">
    <property type="term" value="F:NADP binding"/>
    <property type="evidence" value="ECO:0007669"/>
    <property type="project" value="UniProtKB-UniRule"/>
</dbReference>
<evidence type="ECO:0000256" key="4">
    <source>
        <dbReference type="ARBA" id="ARBA00022857"/>
    </source>
</evidence>
<dbReference type="InterPro" id="IPR019796">
    <property type="entry name" value="G6P_DH_AS"/>
</dbReference>
<feature type="domain" description="Glucose-6-phosphate dehydrogenase C-terminal" evidence="9">
    <location>
        <begin position="217"/>
        <end position="515"/>
    </location>
</feature>
<feature type="active site" description="Proton acceptor" evidence="7">
    <location>
        <position position="267"/>
    </location>
</feature>
<organism evidence="10 11">
    <name type="scientific">Coraliomargarita sinensis</name>
    <dbReference type="NCBI Taxonomy" id="2174842"/>
    <lineage>
        <taxon>Bacteria</taxon>
        <taxon>Pseudomonadati</taxon>
        <taxon>Verrucomicrobiota</taxon>
        <taxon>Opitutia</taxon>
        <taxon>Puniceicoccales</taxon>
        <taxon>Coraliomargaritaceae</taxon>
        <taxon>Coraliomargarita</taxon>
    </lineage>
</organism>
<evidence type="ECO:0000256" key="3">
    <source>
        <dbReference type="ARBA" id="ARBA00022526"/>
    </source>
</evidence>
<protein>
    <recommendedName>
        <fullName evidence="7">Glucose-6-phosphate 1-dehydrogenase</fullName>
        <shortName evidence="7">G6PD</shortName>
        <ecNumber evidence="7">1.1.1.49</ecNumber>
    </recommendedName>
</protein>
<dbReference type="NCBIfam" id="TIGR00871">
    <property type="entry name" value="zwf"/>
    <property type="match status" value="1"/>
</dbReference>
<feature type="binding site" evidence="7">
    <location>
        <position position="175"/>
    </location>
    <ligand>
        <name>NADP(+)</name>
        <dbReference type="ChEBI" id="CHEBI:58349"/>
    </ligand>
</feature>
<feature type="binding site" evidence="7">
    <location>
        <position position="209"/>
    </location>
    <ligand>
        <name>substrate</name>
    </ligand>
</feature>
<comment type="function">
    <text evidence="7">Catalyzes the oxidation of glucose 6-phosphate to 6-phosphogluconolactone.</text>
</comment>
<dbReference type="PROSITE" id="PS00069">
    <property type="entry name" value="G6P_DEHYDROGENASE"/>
    <property type="match status" value="1"/>
</dbReference>
<dbReference type="PANTHER" id="PTHR23429:SF0">
    <property type="entry name" value="GLUCOSE-6-PHOSPHATE 1-DEHYDROGENASE"/>
    <property type="match status" value="1"/>
</dbReference>
<dbReference type="PRINTS" id="PR00079">
    <property type="entry name" value="G6PDHDRGNASE"/>
</dbReference>
<feature type="binding site" evidence="7">
    <location>
        <position position="66"/>
    </location>
    <ligand>
        <name>NADP(+)</name>
        <dbReference type="ChEBI" id="CHEBI:58349"/>
    </ligand>
</feature>
<dbReference type="PIRSF" id="PIRSF000110">
    <property type="entry name" value="G6PD"/>
    <property type="match status" value="1"/>
</dbReference>
<keyword evidence="6 7" id="KW-0119">Carbohydrate metabolism</keyword>
<feature type="binding site" evidence="7">
    <location>
        <position position="262"/>
    </location>
    <ligand>
        <name>substrate</name>
    </ligand>
</feature>
<dbReference type="InterPro" id="IPR001282">
    <property type="entry name" value="G6P_DH"/>
</dbReference>
<dbReference type="GO" id="GO:0006006">
    <property type="term" value="P:glucose metabolic process"/>
    <property type="evidence" value="ECO:0007669"/>
    <property type="project" value="UniProtKB-KW"/>
</dbReference>
<evidence type="ECO:0000256" key="6">
    <source>
        <dbReference type="ARBA" id="ARBA00023277"/>
    </source>
</evidence>
<dbReference type="GO" id="GO:0005829">
    <property type="term" value="C:cytosol"/>
    <property type="evidence" value="ECO:0007669"/>
    <property type="project" value="TreeGrafter"/>
</dbReference>
<feature type="domain" description="Glucose-6-phosphate dehydrogenase NAD-binding" evidence="8">
    <location>
        <begin position="29"/>
        <end position="213"/>
    </location>
</feature>
<evidence type="ECO:0000256" key="5">
    <source>
        <dbReference type="ARBA" id="ARBA00023002"/>
    </source>
</evidence>
<evidence type="ECO:0000256" key="2">
    <source>
        <dbReference type="ARBA" id="ARBA00009975"/>
    </source>
</evidence>
<dbReference type="RefSeq" id="WP_110129665.1">
    <property type="nucleotide sequence ID" value="NZ_QHJQ01000001.1"/>
</dbReference>
<dbReference type="InterPro" id="IPR022675">
    <property type="entry name" value="G6P_DH_C"/>
</dbReference>
<dbReference type="SUPFAM" id="SSF55347">
    <property type="entry name" value="Glyceraldehyde-3-phosphate dehydrogenase-like, C-terminal domain"/>
    <property type="match status" value="1"/>
</dbReference>
<feature type="binding site" evidence="7">
    <location>
        <position position="367"/>
    </location>
    <ligand>
        <name>substrate</name>
    </ligand>
</feature>
<keyword evidence="5 7" id="KW-0560">Oxidoreductase</keyword>
<comment type="similarity">
    <text evidence="2 7">Belongs to the glucose-6-phosphate dehydrogenase family.</text>
</comment>
<dbReference type="AlphaFoldDB" id="A0A317ZJ21"/>
<evidence type="ECO:0000259" key="9">
    <source>
        <dbReference type="Pfam" id="PF02781"/>
    </source>
</evidence>
<dbReference type="Pfam" id="PF00479">
    <property type="entry name" value="G6PD_N"/>
    <property type="match status" value="1"/>
</dbReference>
<dbReference type="HAMAP" id="MF_00966">
    <property type="entry name" value="G6PD"/>
    <property type="match status" value="1"/>
</dbReference>
<dbReference type="Proteomes" id="UP000247099">
    <property type="component" value="Unassembled WGS sequence"/>
</dbReference>
<dbReference type="UniPathway" id="UPA00115">
    <property type="reaction ID" value="UER00408"/>
</dbReference>
<name>A0A317ZJ21_9BACT</name>
<dbReference type="InParanoid" id="A0A317ZJ21"/>
<evidence type="ECO:0000259" key="8">
    <source>
        <dbReference type="Pfam" id="PF00479"/>
    </source>
</evidence>
<dbReference type="OrthoDB" id="9802739at2"/>
<dbReference type="InterPro" id="IPR036291">
    <property type="entry name" value="NAD(P)-bd_dom_sf"/>
</dbReference>
<dbReference type="GO" id="GO:0009051">
    <property type="term" value="P:pentose-phosphate shunt, oxidative branch"/>
    <property type="evidence" value="ECO:0007669"/>
    <property type="project" value="TreeGrafter"/>
</dbReference>
<keyword evidence="4 7" id="KW-0521">NADP</keyword>
<evidence type="ECO:0000313" key="10">
    <source>
        <dbReference type="EMBL" id="PXA05586.1"/>
    </source>
</evidence>
<evidence type="ECO:0000256" key="7">
    <source>
        <dbReference type="HAMAP-Rule" id="MF_00966"/>
    </source>
</evidence>
<dbReference type="InterPro" id="IPR022674">
    <property type="entry name" value="G6P_DH_NAD-bd"/>
</dbReference>
<dbReference type="EMBL" id="QHJQ01000001">
    <property type="protein sequence ID" value="PXA05586.1"/>
    <property type="molecule type" value="Genomic_DNA"/>
</dbReference>
<dbReference type="Pfam" id="PF02781">
    <property type="entry name" value="G6PD_C"/>
    <property type="match status" value="1"/>
</dbReference>
<proteinExistence type="inferred from homology"/>
<comment type="catalytic activity">
    <reaction evidence="7">
        <text>D-glucose 6-phosphate + NADP(+) = 6-phospho-D-glucono-1,5-lactone + NADPH + H(+)</text>
        <dbReference type="Rhea" id="RHEA:15841"/>
        <dbReference type="ChEBI" id="CHEBI:15378"/>
        <dbReference type="ChEBI" id="CHEBI:57783"/>
        <dbReference type="ChEBI" id="CHEBI:57955"/>
        <dbReference type="ChEBI" id="CHEBI:58349"/>
        <dbReference type="ChEBI" id="CHEBI:61548"/>
        <dbReference type="EC" id="1.1.1.49"/>
    </reaction>
</comment>
<comment type="pathway">
    <text evidence="1 7">Carbohydrate degradation; pentose phosphate pathway; D-ribulose 5-phosphate from D-glucose 6-phosphate (oxidative stage): step 1/3.</text>
</comment>